<name>A0ABP7C3G9_9PSEU</name>
<protein>
    <submittedName>
        <fullName evidence="1">Uncharacterized protein</fullName>
    </submittedName>
</protein>
<sequence>MTLAVNMRDAEAHDRMAADGVPKIRAGVVESVIVDAIALAAAHVRRLGGDGSIACEVRLLSPPDVPVMLTRKHRYEGLGQVPGSRLLRKVIPVTAEIASDADATELRDVAAQVAQDVLHQFGIENLVVVPPSTH</sequence>
<comment type="caution">
    <text evidence="1">The sequence shown here is derived from an EMBL/GenBank/DDBJ whole genome shotgun (WGS) entry which is preliminary data.</text>
</comment>
<reference evidence="2" key="1">
    <citation type="journal article" date="2019" name="Int. J. Syst. Evol. Microbiol.">
        <title>The Global Catalogue of Microorganisms (GCM) 10K type strain sequencing project: providing services to taxonomists for standard genome sequencing and annotation.</title>
        <authorList>
            <consortium name="The Broad Institute Genomics Platform"/>
            <consortium name="The Broad Institute Genome Sequencing Center for Infectious Disease"/>
            <person name="Wu L."/>
            <person name="Ma J."/>
        </authorList>
    </citation>
    <scope>NUCLEOTIDE SEQUENCE [LARGE SCALE GENOMIC DNA]</scope>
    <source>
        <strain evidence="2">JCM 17494</strain>
    </source>
</reference>
<dbReference type="EMBL" id="BAABBE010000034">
    <property type="protein sequence ID" value="GAA3678676.1"/>
    <property type="molecule type" value="Genomic_DNA"/>
</dbReference>
<organism evidence="1 2">
    <name type="scientific">Lentzea roselyniae</name>
    <dbReference type="NCBI Taxonomy" id="531940"/>
    <lineage>
        <taxon>Bacteria</taxon>
        <taxon>Bacillati</taxon>
        <taxon>Actinomycetota</taxon>
        <taxon>Actinomycetes</taxon>
        <taxon>Pseudonocardiales</taxon>
        <taxon>Pseudonocardiaceae</taxon>
        <taxon>Lentzea</taxon>
    </lineage>
</organism>
<proteinExistence type="predicted"/>
<evidence type="ECO:0000313" key="2">
    <source>
        <dbReference type="Proteomes" id="UP001500711"/>
    </source>
</evidence>
<gene>
    <name evidence="1" type="ORF">GCM10022267_76790</name>
</gene>
<accession>A0ABP7C3G9</accession>
<evidence type="ECO:0000313" key="1">
    <source>
        <dbReference type="EMBL" id="GAA3678676.1"/>
    </source>
</evidence>
<dbReference type="Proteomes" id="UP001500711">
    <property type="component" value="Unassembled WGS sequence"/>
</dbReference>
<keyword evidence="2" id="KW-1185">Reference proteome</keyword>
<dbReference type="RefSeq" id="WP_346135669.1">
    <property type="nucleotide sequence ID" value="NZ_BAABBE010000034.1"/>
</dbReference>